<organism evidence="3 4">
    <name type="scientific">Desulfocapsa sulfexigens (strain DSM 10523 / SB164P1)</name>
    <dbReference type="NCBI Taxonomy" id="1167006"/>
    <lineage>
        <taxon>Bacteria</taxon>
        <taxon>Pseudomonadati</taxon>
        <taxon>Thermodesulfobacteriota</taxon>
        <taxon>Desulfobulbia</taxon>
        <taxon>Desulfobulbales</taxon>
        <taxon>Desulfocapsaceae</taxon>
        <taxon>Desulfocapsa</taxon>
    </lineage>
</organism>
<accession>M1P859</accession>
<dbReference type="SUPFAM" id="SSF52172">
    <property type="entry name" value="CheY-like"/>
    <property type="match status" value="1"/>
</dbReference>
<evidence type="ECO:0000313" key="4">
    <source>
        <dbReference type="Proteomes" id="UP000011721"/>
    </source>
</evidence>
<evidence type="ECO:0000259" key="2">
    <source>
        <dbReference type="PROSITE" id="PS50110"/>
    </source>
</evidence>
<dbReference type="CDD" id="cd17569">
    <property type="entry name" value="REC_HupR-like"/>
    <property type="match status" value="1"/>
</dbReference>
<dbReference type="InterPro" id="IPR011006">
    <property type="entry name" value="CheY-like_superfamily"/>
</dbReference>
<name>M1P859_DESSD</name>
<dbReference type="Gene3D" id="3.40.50.2300">
    <property type="match status" value="1"/>
</dbReference>
<protein>
    <submittedName>
        <fullName evidence="3">CheY-like receiver and HD-GYP domain-containing response regulator</fullName>
    </submittedName>
</protein>
<dbReference type="EMBL" id="CP003985">
    <property type="protein sequence ID" value="AGF77862.1"/>
    <property type="molecule type" value="Genomic_DNA"/>
</dbReference>
<keyword evidence="1" id="KW-0597">Phosphoprotein</keyword>
<evidence type="ECO:0000256" key="1">
    <source>
        <dbReference type="PROSITE-ProRule" id="PRU00169"/>
    </source>
</evidence>
<dbReference type="Pfam" id="PF00072">
    <property type="entry name" value="Response_reg"/>
    <property type="match status" value="1"/>
</dbReference>
<dbReference type="KEGG" id="dsf:UWK_01301"/>
<reference evidence="4" key="1">
    <citation type="journal article" date="2013" name="Stand. Genomic Sci.">
        <title>Complete genome sequence of Desulfocapsa sulfexigens, a marine deltaproteobacterium specialized in disproportionating inorganic sulfur compounds.</title>
        <authorList>
            <person name="Finster K.W."/>
            <person name="Kjeldsen K.U."/>
            <person name="Kube M."/>
            <person name="Reinhardt R."/>
            <person name="Mussmann M."/>
            <person name="Amann R."/>
            <person name="Schreiber L."/>
        </authorList>
    </citation>
    <scope>NUCLEOTIDE SEQUENCE [LARGE SCALE GENOMIC DNA]</scope>
    <source>
        <strain evidence="4">DSM 10523 / SB164P1</strain>
    </source>
</reference>
<dbReference type="GO" id="GO:0000160">
    <property type="term" value="P:phosphorelay signal transduction system"/>
    <property type="evidence" value="ECO:0007669"/>
    <property type="project" value="InterPro"/>
</dbReference>
<dbReference type="PROSITE" id="PS50110">
    <property type="entry name" value="RESPONSE_REGULATORY"/>
    <property type="match status" value="1"/>
</dbReference>
<dbReference type="AlphaFoldDB" id="M1P859"/>
<dbReference type="PATRIC" id="fig|1167006.5.peg.1433"/>
<feature type="domain" description="Response regulatory" evidence="2">
    <location>
        <begin position="5"/>
        <end position="120"/>
    </location>
</feature>
<keyword evidence="4" id="KW-1185">Reference proteome</keyword>
<feature type="modified residue" description="4-aspartylphosphate" evidence="1">
    <location>
        <position position="54"/>
    </location>
</feature>
<proteinExistence type="predicted"/>
<dbReference type="PANTHER" id="PTHR45228">
    <property type="entry name" value="CYCLIC DI-GMP PHOSPHODIESTERASE TM_0186-RELATED"/>
    <property type="match status" value="1"/>
</dbReference>
<dbReference type="HOGENOM" id="CLU_000445_92_10_7"/>
<dbReference type="RefSeq" id="WP_015403554.1">
    <property type="nucleotide sequence ID" value="NC_020304.1"/>
</dbReference>
<gene>
    <name evidence="3" type="ordered locus">UWK_01301</name>
</gene>
<dbReference type="PANTHER" id="PTHR45228:SF8">
    <property type="entry name" value="TWO-COMPONENT RESPONSE REGULATOR-RELATED"/>
    <property type="match status" value="1"/>
</dbReference>
<dbReference type="Proteomes" id="UP000011721">
    <property type="component" value="Chromosome"/>
</dbReference>
<dbReference type="eggNOG" id="COG3437">
    <property type="taxonomic scope" value="Bacteria"/>
</dbReference>
<evidence type="ECO:0000313" key="3">
    <source>
        <dbReference type="EMBL" id="AGF77862.1"/>
    </source>
</evidence>
<dbReference type="Pfam" id="PF13487">
    <property type="entry name" value="HD_5"/>
    <property type="match status" value="1"/>
</dbReference>
<dbReference type="InterPro" id="IPR052020">
    <property type="entry name" value="Cyclic_di-GMP/3'3'-cGAMP_PDE"/>
</dbReference>
<dbReference type="SMART" id="SM00448">
    <property type="entry name" value="REC"/>
    <property type="match status" value="1"/>
</dbReference>
<sequence>MMTEKILLVDDELNILQSMQRQLRKRFEIMIAESGDEALATLQNKGPFAVIVSDMRMPGMDGIQLLTRVKDSYPDTVRIMLTGNADQETASEAVNAGQIFRFLTKPCSTAVLATSLALAVRQYNLLTAEKELLNKTVKGSITVMAELLSLANATAFSSGYRIKPMVTEIAKELQLPSPWQYEVAALMSQIGCITLPSDVLHKLQAGFPLTAEERHMYENHPKVGSKLIRKIPRLEKVAEMIANQLHSFEHNEEESLDEEIVIGAEILRATIDYDLLRQQDIAHHQAIGKMRKQEEKYNPEVLAILGKHEPEDVHTAIRNLCFKDVIPGMIAVEDVFAKNGAMLISKGQTITWPVIQSLTNFEKQIGIVEPIRVRTAALEE</sequence>
<dbReference type="STRING" id="1167006.UWK_01301"/>
<dbReference type="InterPro" id="IPR001789">
    <property type="entry name" value="Sig_transdc_resp-reg_receiver"/>
</dbReference>
<dbReference type="Gene3D" id="1.10.3210.10">
    <property type="entry name" value="Hypothetical protein af1432"/>
    <property type="match status" value="1"/>
</dbReference>